<dbReference type="Proteomes" id="UP000023152">
    <property type="component" value="Unassembled WGS sequence"/>
</dbReference>
<dbReference type="AlphaFoldDB" id="X6MZX1"/>
<comment type="caution">
    <text evidence="2">The sequence shown here is derived from an EMBL/GenBank/DDBJ whole genome shotgun (WGS) entry which is preliminary data.</text>
</comment>
<accession>X6MZX1</accession>
<organism evidence="2 3">
    <name type="scientific">Reticulomyxa filosa</name>
    <dbReference type="NCBI Taxonomy" id="46433"/>
    <lineage>
        <taxon>Eukaryota</taxon>
        <taxon>Sar</taxon>
        <taxon>Rhizaria</taxon>
        <taxon>Retaria</taxon>
        <taxon>Foraminifera</taxon>
        <taxon>Monothalamids</taxon>
        <taxon>Reticulomyxidae</taxon>
        <taxon>Reticulomyxa</taxon>
    </lineage>
</organism>
<evidence type="ECO:0000313" key="3">
    <source>
        <dbReference type="Proteomes" id="UP000023152"/>
    </source>
</evidence>
<protein>
    <recommendedName>
        <fullName evidence="4">Transmembrane protein</fullName>
    </recommendedName>
</protein>
<evidence type="ECO:0000256" key="1">
    <source>
        <dbReference type="SAM" id="Phobius"/>
    </source>
</evidence>
<feature type="transmembrane region" description="Helical" evidence="1">
    <location>
        <begin position="62"/>
        <end position="83"/>
    </location>
</feature>
<dbReference type="EMBL" id="ASPP01013916">
    <property type="protein sequence ID" value="ETO19198.1"/>
    <property type="molecule type" value="Genomic_DNA"/>
</dbReference>
<keyword evidence="1" id="KW-0472">Membrane</keyword>
<evidence type="ECO:0000313" key="2">
    <source>
        <dbReference type="EMBL" id="ETO19198.1"/>
    </source>
</evidence>
<reference evidence="2 3" key="1">
    <citation type="journal article" date="2013" name="Curr. Biol.">
        <title>The Genome of the Foraminiferan Reticulomyxa filosa.</title>
        <authorList>
            <person name="Glockner G."/>
            <person name="Hulsmann N."/>
            <person name="Schleicher M."/>
            <person name="Noegel A.A."/>
            <person name="Eichinger L."/>
            <person name="Gallinger C."/>
            <person name="Pawlowski J."/>
            <person name="Sierra R."/>
            <person name="Euteneuer U."/>
            <person name="Pillet L."/>
            <person name="Moustafa A."/>
            <person name="Platzer M."/>
            <person name="Groth M."/>
            <person name="Szafranski K."/>
            <person name="Schliwa M."/>
        </authorList>
    </citation>
    <scope>NUCLEOTIDE SEQUENCE [LARGE SCALE GENOMIC DNA]</scope>
</reference>
<keyword evidence="3" id="KW-1185">Reference proteome</keyword>
<keyword evidence="1" id="KW-0812">Transmembrane</keyword>
<proteinExistence type="predicted"/>
<sequence>MYIDSQGGGGGKKIITKVWLSVTEILEWMNDTFSNAGSWSFNRLIGSLFDDVQKWITGVPTAMGYAVINIHLLVLFFFDFAYYHWIRPRLVYRKEHLKMKINSFWCVVERLSRLLTPFWRIVDSVENNFLSQMCVFFFFMLYFLLRLADCVIQLFAVPYIFGLWIEYATRSIRPVHSNYDESVMSLSLALKKLSMLQEQSLDRSLVTGLEKEQSLSNLSQINDTLFQNPMNLLWILLIDRSFLNKDATMHREALRVIENELVSRMLIWMIGFWYVLMTMRTFQQARHLMRMEFNAHWMRFPQPHQIPISLSLFRAMKERVISMRIHIPVIWLGIYVPCKLMRYCFPSIFPLQLSSKDVRNIPLV</sequence>
<evidence type="ECO:0008006" key="4">
    <source>
        <dbReference type="Google" id="ProtNLM"/>
    </source>
</evidence>
<keyword evidence="1" id="KW-1133">Transmembrane helix</keyword>
<name>X6MZX1_RETFI</name>
<gene>
    <name evidence="2" type="ORF">RFI_18033</name>
</gene>